<organism evidence="1">
    <name type="scientific">Timema douglasi</name>
    <name type="common">Walking stick</name>
    <dbReference type="NCBI Taxonomy" id="61478"/>
    <lineage>
        <taxon>Eukaryota</taxon>
        <taxon>Metazoa</taxon>
        <taxon>Ecdysozoa</taxon>
        <taxon>Arthropoda</taxon>
        <taxon>Hexapoda</taxon>
        <taxon>Insecta</taxon>
        <taxon>Pterygota</taxon>
        <taxon>Neoptera</taxon>
        <taxon>Polyneoptera</taxon>
        <taxon>Phasmatodea</taxon>
        <taxon>Timematodea</taxon>
        <taxon>Timematoidea</taxon>
        <taxon>Timematidae</taxon>
        <taxon>Timema</taxon>
    </lineage>
</organism>
<evidence type="ECO:0000313" key="1">
    <source>
        <dbReference type="EMBL" id="CAD7207090.1"/>
    </source>
</evidence>
<proteinExistence type="predicted"/>
<protein>
    <submittedName>
        <fullName evidence="1">Uncharacterized protein</fullName>
    </submittedName>
</protein>
<reference evidence="1" key="1">
    <citation type="submission" date="2020-11" db="EMBL/GenBank/DDBJ databases">
        <authorList>
            <person name="Tran Van P."/>
        </authorList>
    </citation>
    <scope>NUCLEOTIDE SEQUENCE</scope>
</reference>
<dbReference type="AlphaFoldDB" id="A0A7R8VZ26"/>
<accession>A0A7R8VZ26</accession>
<name>A0A7R8VZ26_TIMDO</name>
<gene>
    <name evidence="1" type="ORF">TDIB3V08_LOCUS13239</name>
</gene>
<dbReference type="EMBL" id="OA592487">
    <property type="protein sequence ID" value="CAD7207090.1"/>
    <property type="molecule type" value="Genomic_DNA"/>
</dbReference>
<sequence length="104" mass="13049">MLRAYFRRALHRRNTTSGQAAGKIRKWPFEDQMQFLKHRLQERELRQMHNLRKIIQRNLRRIWPLLKRLLHPCQHHQIQIRRKKNCPLCNNERINKFHKVQRKN</sequence>